<evidence type="ECO:0000259" key="7">
    <source>
        <dbReference type="Pfam" id="PF02900"/>
    </source>
</evidence>
<evidence type="ECO:0000256" key="5">
    <source>
        <dbReference type="ARBA" id="ARBA00023002"/>
    </source>
</evidence>
<evidence type="ECO:0000256" key="2">
    <source>
        <dbReference type="ARBA" id="ARBA00007581"/>
    </source>
</evidence>
<evidence type="ECO:0000313" key="8">
    <source>
        <dbReference type="EMBL" id="CAG9324444.1"/>
    </source>
</evidence>
<dbReference type="GO" id="GO:0016702">
    <property type="term" value="F:oxidoreductase activity, acting on single donors with incorporation of molecular oxygen, incorporation of two atoms of oxygen"/>
    <property type="evidence" value="ECO:0007669"/>
    <property type="project" value="UniProtKB-ARBA"/>
</dbReference>
<dbReference type="NCBIfam" id="NF007914">
    <property type="entry name" value="PRK10628.1"/>
    <property type="match status" value="1"/>
</dbReference>
<sequence length="276" mass="31026">MMHLWWHIWTSIIALSTMSQAIQRMPTIFFGHGSPMNAIEENSATQGWRDIVSSFPKPTAILSISAHWYVNGVRVTAMKSPETIHDFGGFPKALFDAQYPAPGNPRLAERIKNLLQPLNVTLDNSWGLDHGTWSVLIKAYPNADIPVLQLSIDKRQPPNFHYELGRKLIQLRDEGVLIMGSGNIIHNFGMIDWAPGPPQEWAVRFTNRVKDALANSRFSELINYLDMEQGIDAAPTPDHWLPLLYIIGCKREDDTISTANDIIQLGSLSMLCVIVN</sequence>
<evidence type="ECO:0000256" key="1">
    <source>
        <dbReference type="ARBA" id="ARBA00001947"/>
    </source>
</evidence>
<organism evidence="8 9">
    <name type="scientific">Blepharisma stoltei</name>
    <dbReference type="NCBI Taxonomy" id="1481888"/>
    <lineage>
        <taxon>Eukaryota</taxon>
        <taxon>Sar</taxon>
        <taxon>Alveolata</taxon>
        <taxon>Ciliophora</taxon>
        <taxon>Postciliodesmatophora</taxon>
        <taxon>Heterotrichea</taxon>
        <taxon>Heterotrichida</taxon>
        <taxon>Blepharismidae</taxon>
        <taxon>Blepharisma</taxon>
    </lineage>
</organism>
<accession>A0AAU9J8C8</accession>
<dbReference type="SUPFAM" id="SSF53213">
    <property type="entry name" value="LigB-like"/>
    <property type="match status" value="1"/>
</dbReference>
<comment type="caution">
    <text evidence="8">The sequence shown here is derived from an EMBL/GenBank/DDBJ whole genome shotgun (WGS) entry which is preliminary data.</text>
</comment>
<evidence type="ECO:0000256" key="3">
    <source>
        <dbReference type="ARBA" id="ARBA00022723"/>
    </source>
</evidence>
<dbReference type="CDD" id="cd07363">
    <property type="entry name" value="45_DOPA_Dioxygenase"/>
    <property type="match status" value="1"/>
</dbReference>
<dbReference type="PIRSF" id="PIRSF006157">
    <property type="entry name" value="Doxgns_DODA"/>
    <property type="match status" value="1"/>
</dbReference>
<evidence type="ECO:0000256" key="4">
    <source>
        <dbReference type="ARBA" id="ARBA00022833"/>
    </source>
</evidence>
<keyword evidence="4" id="KW-0862">Zinc</keyword>
<feature type="signal peptide" evidence="6">
    <location>
        <begin position="1"/>
        <end position="21"/>
    </location>
</feature>
<dbReference type="PANTHER" id="PTHR30096:SF0">
    <property type="entry name" value="4,5-DOPA DIOXYGENASE EXTRADIOL-LIKE PROTEIN"/>
    <property type="match status" value="1"/>
</dbReference>
<reference evidence="8" key="1">
    <citation type="submission" date="2021-09" db="EMBL/GenBank/DDBJ databases">
        <authorList>
            <consortium name="AG Swart"/>
            <person name="Singh M."/>
            <person name="Singh A."/>
            <person name="Seah K."/>
            <person name="Emmerich C."/>
        </authorList>
    </citation>
    <scope>NUCLEOTIDE SEQUENCE</scope>
    <source>
        <strain evidence="8">ATCC30299</strain>
    </source>
</reference>
<keyword evidence="5" id="KW-0560">Oxidoreductase</keyword>
<dbReference type="Gene3D" id="3.40.830.10">
    <property type="entry name" value="LigB-like"/>
    <property type="match status" value="1"/>
</dbReference>
<keyword evidence="6" id="KW-0732">Signal</keyword>
<dbReference type="EMBL" id="CAJZBQ010000036">
    <property type="protein sequence ID" value="CAG9324444.1"/>
    <property type="molecule type" value="Genomic_DNA"/>
</dbReference>
<evidence type="ECO:0000256" key="6">
    <source>
        <dbReference type="SAM" id="SignalP"/>
    </source>
</evidence>
<proteinExistence type="inferred from homology"/>
<comment type="similarity">
    <text evidence="2">Belongs to the DODA-type extradiol aromatic ring-opening dioxygenase family.</text>
</comment>
<dbReference type="AlphaFoldDB" id="A0AAU9J8C8"/>
<protein>
    <recommendedName>
        <fullName evidence="7">Extradiol ring-cleavage dioxygenase class III enzyme subunit B domain-containing protein</fullName>
    </recommendedName>
</protein>
<name>A0AAU9J8C8_9CILI</name>
<gene>
    <name evidence="8" type="ORF">BSTOLATCC_MIC36234</name>
</gene>
<keyword evidence="3" id="KW-0479">Metal-binding</keyword>
<keyword evidence="9" id="KW-1185">Reference proteome</keyword>
<dbReference type="Pfam" id="PF02900">
    <property type="entry name" value="LigB"/>
    <property type="match status" value="1"/>
</dbReference>
<dbReference type="PANTHER" id="PTHR30096">
    <property type="entry name" value="4,5-DOPA DIOXYGENASE EXTRADIOL-LIKE PROTEIN"/>
    <property type="match status" value="1"/>
</dbReference>
<feature type="chain" id="PRO_5043336503" description="Extradiol ring-cleavage dioxygenase class III enzyme subunit B domain-containing protein" evidence="6">
    <location>
        <begin position="22"/>
        <end position="276"/>
    </location>
</feature>
<dbReference type="GO" id="GO:0008198">
    <property type="term" value="F:ferrous iron binding"/>
    <property type="evidence" value="ECO:0007669"/>
    <property type="project" value="InterPro"/>
</dbReference>
<dbReference type="InterPro" id="IPR004183">
    <property type="entry name" value="Xdiol_dOase_suB"/>
</dbReference>
<dbReference type="InterPro" id="IPR014436">
    <property type="entry name" value="Extradiol_dOase_DODA"/>
</dbReference>
<comment type="cofactor">
    <cofactor evidence="1">
        <name>Zn(2+)</name>
        <dbReference type="ChEBI" id="CHEBI:29105"/>
    </cofactor>
</comment>
<feature type="domain" description="Extradiol ring-cleavage dioxygenase class III enzyme subunit B" evidence="7">
    <location>
        <begin position="47"/>
        <end position="252"/>
    </location>
</feature>
<dbReference type="Proteomes" id="UP001162131">
    <property type="component" value="Unassembled WGS sequence"/>
</dbReference>
<evidence type="ECO:0000313" key="9">
    <source>
        <dbReference type="Proteomes" id="UP001162131"/>
    </source>
</evidence>
<dbReference type="GO" id="GO:0008270">
    <property type="term" value="F:zinc ion binding"/>
    <property type="evidence" value="ECO:0007669"/>
    <property type="project" value="InterPro"/>
</dbReference>